<comment type="caution">
    <text evidence="1">The sequence shown here is derived from an EMBL/GenBank/DDBJ whole genome shotgun (WGS) entry which is preliminary data.</text>
</comment>
<gene>
    <name evidence="1" type="ORF">PVAP13_9KG431523</name>
</gene>
<dbReference type="EMBL" id="CM029053">
    <property type="protein sequence ID" value="KAG2552181.1"/>
    <property type="molecule type" value="Genomic_DNA"/>
</dbReference>
<dbReference type="AlphaFoldDB" id="A0A8T0NQG2"/>
<protein>
    <submittedName>
        <fullName evidence="1">Uncharacterized protein</fullName>
    </submittedName>
</protein>
<accession>A0A8T0NQG2</accession>
<dbReference type="Proteomes" id="UP000823388">
    <property type="component" value="Chromosome 9K"/>
</dbReference>
<evidence type="ECO:0000313" key="1">
    <source>
        <dbReference type="EMBL" id="KAG2552181.1"/>
    </source>
</evidence>
<organism evidence="1 2">
    <name type="scientific">Panicum virgatum</name>
    <name type="common">Blackwell switchgrass</name>
    <dbReference type="NCBI Taxonomy" id="38727"/>
    <lineage>
        <taxon>Eukaryota</taxon>
        <taxon>Viridiplantae</taxon>
        <taxon>Streptophyta</taxon>
        <taxon>Embryophyta</taxon>
        <taxon>Tracheophyta</taxon>
        <taxon>Spermatophyta</taxon>
        <taxon>Magnoliopsida</taxon>
        <taxon>Liliopsida</taxon>
        <taxon>Poales</taxon>
        <taxon>Poaceae</taxon>
        <taxon>PACMAD clade</taxon>
        <taxon>Panicoideae</taxon>
        <taxon>Panicodae</taxon>
        <taxon>Paniceae</taxon>
        <taxon>Panicinae</taxon>
        <taxon>Panicum</taxon>
        <taxon>Panicum sect. Hiantes</taxon>
    </lineage>
</organism>
<reference evidence="1" key="1">
    <citation type="submission" date="2020-05" db="EMBL/GenBank/DDBJ databases">
        <title>WGS assembly of Panicum virgatum.</title>
        <authorList>
            <person name="Lovell J.T."/>
            <person name="Jenkins J."/>
            <person name="Shu S."/>
            <person name="Juenger T.E."/>
            <person name="Schmutz J."/>
        </authorList>
    </citation>
    <scope>NUCLEOTIDE SEQUENCE</scope>
    <source>
        <strain evidence="1">AP13</strain>
    </source>
</reference>
<evidence type="ECO:0000313" key="2">
    <source>
        <dbReference type="Proteomes" id="UP000823388"/>
    </source>
</evidence>
<keyword evidence="2" id="KW-1185">Reference proteome</keyword>
<name>A0A8T0NQG2_PANVG</name>
<proteinExistence type="predicted"/>
<sequence length="60" mass="7294">MGGQKYTNRSLLQLPFKFFLKRKQNLKIAHSDVKLYITTKSNRMELRKSWHNDWSRQVII</sequence>